<reference evidence="4 5" key="1">
    <citation type="submission" date="2016-10" db="EMBL/GenBank/DDBJ databases">
        <title>The Draft Genome Sequence of Actinokineospora bangkokensis 44EHWT reveals the biosynthetic pathway of antifungal compounds Thailandins with unusual extender unit butylmalonyl-CoA.</title>
        <authorList>
            <person name="Greule A."/>
            <person name="Intra B."/>
            <person name="Flemming S."/>
            <person name="Rommel M.G."/>
            <person name="Panbangred W."/>
            <person name="Bechthold A."/>
        </authorList>
    </citation>
    <scope>NUCLEOTIDE SEQUENCE [LARGE SCALE GENOMIC DNA]</scope>
    <source>
        <strain evidence="4 5">44EHW</strain>
    </source>
</reference>
<proteinExistence type="inferred from homology"/>
<evidence type="ECO:0000256" key="2">
    <source>
        <dbReference type="ARBA" id="ARBA00022448"/>
    </source>
</evidence>
<comment type="caution">
    <text evidence="4">The sequence shown here is derived from an EMBL/GenBank/DDBJ whole genome shotgun (WGS) entry which is preliminary data.</text>
</comment>
<keyword evidence="2" id="KW-0813">Transport</keyword>
<protein>
    <submittedName>
        <fullName evidence="4">Sugar ABC transporter substrate-binding protein</fullName>
    </submittedName>
</protein>
<dbReference type="SUPFAM" id="SSF53850">
    <property type="entry name" value="Periplasmic binding protein-like II"/>
    <property type="match status" value="1"/>
</dbReference>
<dbReference type="PANTHER" id="PTHR30061:SF50">
    <property type="entry name" value="MALTOSE_MALTODEXTRIN-BINDING PERIPLASMIC PROTEIN"/>
    <property type="match status" value="1"/>
</dbReference>
<organism evidence="4 5">
    <name type="scientific">Actinokineospora bangkokensis</name>
    <dbReference type="NCBI Taxonomy" id="1193682"/>
    <lineage>
        <taxon>Bacteria</taxon>
        <taxon>Bacillati</taxon>
        <taxon>Actinomycetota</taxon>
        <taxon>Actinomycetes</taxon>
        <taxon>Pseudonocardiales</taxon>
        <taxon>Pseudonocardiaceae</taxon>
        <taxon>Actinokineospora</taxon>
    </lineage>
</organism>
<evidence type="ECO:0000313" key="4">
    <source>
        <dbReference type="EMBL" id="OLR92256.1"/>
    </source>
</evidence>
<dbReference type="GO" id="GO:0015768">
    <property type="term" value="P:maltose transport"/>
    <property type="evidence" value="ECO:0007669"/>
    <property type="project" value="TreeGrafter"/>
</dbReference>
<name>A0A1Q9LJN7_9PSEU</name>
<dbReference type="STRING" id="1193682.BJP25_23365"/>
<dbReference type="PROSITE" id="PS51318">
    <property type="entry name" value="TAT"/>
    <property type="match status" value="1"/>
</dbReference>
<gene>
    <name evidence="4" type="ORF">BJP25_23365</name>
</gene>
<dbReference type="Pfam" id="PF01547">
    <property type="entry name" value="SBP_bac_1"/>
    <property type="match status" value="1"/>
</dbReference>
<dbReference type="EMBL" id="MKQR01000017">
    <property type="protein sequence ID" value="OLR92256.1"/>
    <property type="molecule type" value="Genomic_DNA"/>
</dbReference>
<dbReference type="InterPro" id="IPR006059">
    <property type="entry name" value="SBP"/>
</dbReference>
<keyword evidence="5" id="KW-1185">Reference proteome</keyword>
<keyword evidence="3" id="KW-0732">Signal</keyword>
<dbReference type="CDD" id="cd13585">
    <property type="entry name" value="PBP2_TMBP_like"/>
    <property type="match status" value="1"/>
</dbReference>
<dbReference type="PROSITE" id="PS51257">
    <property type="entry name" value="PROKAR_LIPOPROTEIN"/>
    <property type="match status" value="1"/>
</dbReference>
<dbReference type="GO" id="GO:0055052">
    <property type="term" value="C:ATP-binding cassette (ABC) transporter complex, substrate-binding subunit-containing"/>
    <property type="evidence" value="ECO:0007669"/>
    <property type="project" value="TreeGrafter"/>
</dbReference>
<dbReference type="GO" id="GO:0042956">
    <property type="term" value="P:maltodextrin transmembrane transport"/>
    <property type="evidence" value="ECO:0007669"/>
    <property type="project" value="TreeGrafter"/>
</dbReference>
<dbReference type="OrthoDB" id="9795467at2"/>
<dbReference type="AlphaFoldDB" id="A0A1Q9LJN7"/>
<accession>A0A1Q9LJN7</accession>
<evidence type="ECO:0000256" key="3">
    <source>
        <dbReference type="ARBA" id="ARBA00022729"/>
    </source>
</evidence>
<dbReference type="GO" id="GO:1901982">
    <property type="term" value="F:maltose binding"/>
    <property type="evidence" value="ECO:0007669"/>
    <property type="project" value="TreeGrafter"/>
</dbReference>
<dbReference type="Proteomes" id="UP000186040">
    <property type="component" value="Unassembled WGS sequence"/>
</dbReference>
<evidence type="ECO:0000313" key="5">
    <source>
        <dbReference type="Proteomes" id="UP000186040"/>
    </source>
</evidence>
<dbReference type="InterPro" id="IPR006311">
    <property type="entry name" value="TAT_signal"/>
</dbReference>
<comment type="similarity">
    <text evidence="1">Belongs to the bacterial solute-binding protein 1 family.</text>
</comment>
<sequence>MGRRAFLAAAGAVVAVVGGSACGFVPRRSAAGDPGALSFTTWGTEAELGAFRELAAAFTRENPGTRVLINTAPYENFFTNIDAQLQAGQAPDVFRVDYDTFGVYAGGQQLLDLGPHLPAGFGDRFTPAMWRAVRRGDRTFGVPHHTDTSVLLYNAEALRSAGITDIPTTLDEAWTWERFEQVAVALRRALPPDRYPFAVNWQLTGVTRWLSWLFEADGRVLAPDLRAPAVDSAAGRAALEFTQGFFRRGFVPPNSSVKSTTYASDTWYGQTTAMTFGGAFLLPDADATLDFEWGATFAPRGVRGGGDLGGNALVATAGTAKPELAAAFLELVTREDPMRSFCVASSALPTRRDLVSGGLRFTARPDLTPVFLGQATTVLPQDAEQVASPAMDAINAVLSDELEEAFVGDRDTGATLAALSEGIAAATARTP</sequence>
<dbReference type="PANTHER" id="PTHR30061">
    <property type="entry name" value="MALTOSE-BINDING PERIPLASMIC PROTEIN"/>
    <property type="match status" value="1"/>
</dbReference>
<evidence type="ECO:0000256" key="1">
    <source>
        <dbReference type="ARBA" id="ARBA00008520"/>
    </source>
</evidence>
<dbReference type="Gene3D" id="3.40.190.10">
    <property type="entry name" value="Periplasmic binding protein-like II"/>
    <property type="match status" value="1"/>
</dbReference>